<dbReference type="Pfam" id="PF19822">
    <property type="entry name" value="DUF6304"/>
    <property type="match status" value="1"/>
</dbReference>
<comment type="caution">
    <text evidence="2">The sequence shown here is derived from an EMBL/GenBank/DDBJ whole genome shotgun (WGS) entry which is preliminary data.</text>
</comment>
<dbReference type="OrthoDB" id="653307at2"/>
<dbReference type="RefSeq" id="WP_107009874.1">
    <property type="nucleotide sequence ID" value="NZ_JBHRSF010000035.1"/>
</dbReference>
<keyword evidence="4" id="KW-1185">Reference proteome</keyword>
<sequence length="216" mass="25351">MKIEYYDGIYTDIFGSVPIRIINNFKFLSFKIRNISFIATDFDDLTIHNTSTLTQDQAQQFTWAKDALIKYKLQINLPLTIIEIENQQIFQFRSNLQIEMHQTVYSAHLDFELAGQCYSASHSDFEGLFDQIQRQFQGKYRFKNCYGCLYADYSVYGQAQMGSMGCFKKQKSNYLAVKNKDDYMQLDAVDFCNQEIYCCEDYTIRDQQVGYRGTID</sequence>
<name>A0A371YK90_9GAMM</name>
<dbReference type="EMBL" id="PYIX02000051">
    <property type="protein sequence ID" value="RFC81903.1"/>
    <property type="molecule type" value="Genomic_DNA"/>
</dbReference>
<proteinExistence type="predicted"/>
<organism evidence="2 3">
    <name type="scientific">Acinetobacter sichuanensis</name>
    <dbReference type="NCBI Taxonomy" id="2136183"/>
    <lineage>
        <taxon>Bacteria</taxon>
        <taxon>Pseudomonadati</taxon>
        <taxon>Pseudomonadota</taxon>
        <taxon>Gammaproteobacteria</taxon>
        <taxon>Moraxellales</taxon>
        <taxon>Moraxellaceae</taxon>
        <taxon>Acinetobacter</taxon>
    </lineage>
</organism>
<dbReference type="InterPro" id="IPR046271">
    <property type="entry name" value="DUF6304"/>
</dbReference>
<reference evidence="2 3" key="2">
    <citation type="submission" date="2018-08" db="EMBL/GenBank/DDBJ databases">
        <title>The draft genome of Acinetobacter sichuanensis strain WCHAc060041.</title>
        <authorList>
            <person name="Qin J."/>
            <person name="Feng Y."/>
            <person name="Zong Z."/>
        </authorList>
    </citation>
    <scope>NUCLEOTIDE SEQUENCE [LARGE SCALE GENOMIC DNA]</scope>
    <source>
        <strain evidence="2 3">WCHAc060041</strain>
    </source>
</reference>
<reference evidence="4" key="3">
    <citation type="journal article" date="2019" name="Int. J. Syst. Evol. Microbiol.">
        <title>The Global Catalogue of Microorganisms (GCM) 10K type strain sequencing project: providing services to taxonomists for standard genome sequencing and annotation.</title>
        <authorList>
            <consortium name="The Broad Institute Genomics Platform"/>
            <consortium name="The Broad Institute Genome Sequencing Center for Infectious Disease"/>
            <person name="Wu L."/>
            <person name="Ma J."/>
        </authorList>
    </citation>
    <scope>NUCLEOTIDE SEQUENCE [LARGE SCALE GENOMIC DNA]</scope>
    <source>
        <strain evidence="4">KCTC 62575</strain>
    </source>
</reference>
<dbReference type="AlphaFoldDB" id="A0A371YK90"/>
<dbReference type="Proteomes" id="UP001595455">
    <property type="component" value="Unassembled WGS sequence"/>
</dbReference>
<evidence type="ECO:0000313" key="1">
    <source>
        <dbReference type="EMBL" id="MFC2995738.1"/>
    </source>
</evidence>
<evidence type="ECO:0000313" key="3">
    <source>
        <dbReference type="Proteomes" id="UP000240957"/>
    </source>
</evidence>
<dbReference type="EMBL" id="JBHRSF010000035">
    <property type="protein sequence ID" value="MFC2995738.1"/>
    <property type="molecule type" value="Genomic_DNA"/>
</dbReference>
<reference evidence="1" key="4">
    <citation type="submission" date="2024-09" db="EMBL/GenBank/DDBJ databases">
        <authorList>
            <person name="Sun Q."/>
            <person name="Mori K."/>
        </authorList>
    </citation>
    <scope>NUCLEOTIDE SEQUENCE</scope>
    <source>
        <strain evidence="1">KCTC 62575</strain>
    </source>
</reference>
<reference evidence="1" key="1">
    <citation type="journal article" date="2014" name="Int. J. Syst. Evol. Microbiol.">
        <title>Complete genome of a new Firmicutes species belonging to the dominant human colonic microbiota ('Ruminococcus bicirculans') reveals two chromosomes and a selective capacity to utilize plant glucans.</title>
        <authorList>
            <consortium name="NISC Comparative Sequencing Program"/>
            <person name="Wegmann U."/>
            <person name="Louis P."/>
            <person name="Goesmann A."/>
            <person name="Henrissat B."/>
            <person name="Duncan S.H."/>
            <person name="Flint H.J."/>
        </authorList>
    </citation>
    <scope>NUCLEOTIDE SEQUENCE</scope>
    <source>
        <strain evidence="1">KCTC 62575</strain>
    </source>
</reference>
<protein>
    <submittedName>
        <fullName evidence="1">DUF6304 family protein</fullName>
    </submittedName>
</protein>
<accession>A0A371YK90</accession>
<dbReference type="Proteomes" id="UP000240957">
    <property type="component" value="Unassembled WGS sequence"/>
</dbReference>
<evidence type="ECO:0000313" key="4">
    <source>
        <dbReference type="Proteomes" id="UP001595455"/>
    </source>
</evidence>
<evidence type="ECO:0000313" key="2">
    <source>
        <dbReference type="EMBL" id="RFC81903.1"/>
    </source>
</evidence>
<gene>
    <name evidence="1" type="ORF">ACFODO_10725</name>
    <name evidence="2" type="ORF">C9E89_019400</name>
</gene>